<keyword evidence="2" id="KW-1185">Reference proteome</keyword>
<gene>
    <name evidence="1" type="ORF">WA026_011383</name>
</gene>
<dbReference type="AlphaFoldDB" id="A0AAW1TKP9"/>
<organism evidence="1 2">
    <name type="scientific">Henosepilachna vigintioctopunctata</name>
    <dbReference type="NCBI Taxonomy" id="420089"/>
    <lineage>
        <taxon>Eukaryota</taxon>
        <taxon>Metazoa</taxon>
        <taxon>Ecdysozoa</taxon>
        <taxon>Arthropoda</taxon>
        <taxon>Hexapoda</taxon>
        <taxon>Insecta</taxon>
        <taxon>Pterygota</taxon>
        <taxon>Neoptera</taxon>
        <taxon>Endopterygota</taxon>
        <taxon>Coleoptera</taxon>
        <taxon>Polyphaga</taxon>
        <taxon>Cucujiformia</taxon>
        <taxon>Coccinelloidea</taxon>
        <taxon>Coccinellidae</taxon>
        <taxon>Epilachninae</taxon>
        <taxon>Epilachnini</taxon>
        <taxon>Henosepilachna</taxon>
    </lineage>
</organism>
<comment type="caution">
    <text evidence="1">The sequence shown here is derived from an EMBL/GenBank/DDBJ whole genome shotgun (WGS) entry which is preliminary data.</text>
</comment>
<evidence type="ECO:0000313" key="2">
    <source>
        <dbReference type="Proteomes" id="UP001431783"/>
    </source>
</evidence>
<reference evidence="1 2" key="1">
    <citation type="submission" date="2023-03" db="EMBL/GenBank/DDBJ databases">
        <title>Genome insight into feeding habits of ladybird beetles.</title>
        <authorList>
            <person name="Li H.-S."/>
            <person name="Huang Y.-H."/>
            <person name="Pang H."/>
        </authorList>
    </citation>
    <scope>NUCLEOTIDE SEQUENCE [LARGE SCALE GENOMIC DNA]</scope>
    <source>
        <strain evidence="1">SYSU_2023b</strain>
        <tissue evidence="1">Whole body</tissue>
    </source>
</reference>
<name>A0AAW1TKP9_9CUCU</name>
<dbReference type="Proteomes" id="UP001431783">
    <property type="component" value="Unassembled WGS sequence"/>
</dbReference>
<accession>A0AAW1TKP9</accession>
<protein>
    <submittedName>
        <fullName evidence="1">Uncharacterized protein</fullName>
    </submittedName>
</protein>
<proteinExistence type="predicted"/>
<dbReference type="EMBL" id="JARQZJ010000005">
    <property type="protein sequence ID" value="KAK9871099.1"/>
    <property type="molecule type" value="Genomic_DNA"/>
</dbReference>
<sequence length="84" mass="9760">MHKAFLHDSTVRFNETISQPESEVARLDTSDLSSDEFPLLKDVIATVGKKSGNQRCKNRNKTLKRETELYDPHNIEETKELYQH</sequence>
<evidence type="ECO:0000313" key="1">
    <source>
        <dbReference type="EMBL" id="KAK9871099.1"/>
    </source>
</evidence>